<evidence type="ECO:0008006" key="3">
    <source>
        <dbReference type="Google" id="ProtNLM"/>
    </source>
</evidence>
<feature type="transmembrane region" description="Helical" evidence="1">
    <location>
        <begin position="175"/>
        <end position="195"/>
    </location>
</feature>
<feature type="transmembrane region" description="Helical" evidence="1">
    <location>
        <begin position="141"/>
        <end position="163"/>
    </location>
</feature>
<organism evidence="2">
    <name type="scientific">Veillonella atypica</name>
    <dbReference type="NCBI Taxonomy" id="39777"/>
    <lineage>
        <taxon>Bacteria</taxon>
        <taxon>Bacillati</taxon>
        <taxon>Bacillota</taxon>
        <taxon>Negativicutes</taxon>
        <taxon>Veillonellales</taxon>
        <taxon>Veillonellaceae</taxon>
        <taxon>Veillonella</taxon>
    </lineage>
</organism>
<feature type="transmembrane region" description="Helical" evidence="1">
    <location>
        <begin position="64"/>
        <end position="92"/>
    </location>
</feature>
<protein>
    <recommendedName>
        <fullName evidence="3">Yip1 domain-containing protein</fullName>
    </recommendedName>
</protein>
<dbReference type="RefSeq" id="WP_156718742.1">
    <property type="nucleotide sequence ID" value="NZ_CACRUN010000026.1"/>
</dbReference>
<keyword evidence="1" id="KW-0812">Transmembrane</keyword>
<accession>A0A6N3DPU4</accession>
<gene>
    <name evidence="2" type="ORF">VALFYP47_01877</name>
</gene>
<reference evidence="2" key="1">
    <citation type="submission" date="2019-11" db="EMBL/GenBank/DDBJ databases">
        <authorList>
            <person name="Feng L."/>
        </authorList>
    </citation>
    <scope>NUCLEOTIDE SEQUENCE</scope>
    <source>
        <strain evidence="2">VatypicaLFYP47</strain>
    </source>
</reference>
<proteinExistence type="predicted"/>
<evidence type="ECO:0000256" key="1">
    <source>
        <dbReference type="SAM" id="Phobius"/>
    </source>
</evidence>
<name>A0A6N3DPU4_9FIRM</name>
<keyword evidence="1" id="KW-1133">Transmembrane helix</keyword>
<dbReference type="AlphaFoldDB" id="A0A6N3DPU4"/>
<keyword evidence="1" id="KW-0472">Membrane</keyword>
<evidence type="ECO:0000313" key="2">
    <source>
        <dbReference type="EMBL" id="VYU30205.1"/>
    </source>
</evidence>
<sequence length="197" mass="23280">MFRDSIRLLVHPNKKTILDIIKGITFKGAICSYTLAWVILRIVMGNAGIDVLHILPILDHKLVYVNYIIVFVVDYVYIMFKTIILASLLWLLLKWWHSTSLKRFIIMTIYSMGLCFLFASIKFYLQYYFLSLNYLDDNWSFIMWNIAGLLGNILIFYSWIVYLMILYRLTNINKYLLIVCTALICYAFYAMQITISI</sequence>
<feature type="transmembrane region" description="Helical" evidence="1">
    <location>
        <begin position="104"/>
        <end position="129"/>
    </location>
</feature>
<feature type="transmembrane region" description="Helical" evidence="1">
    <location>
        <begin position="20"/>
        <end position="44"/>
    </location>
</feature>
<dbReference type="EMBL" id="CACRUN010000026">
    <property type="protein sequence ID" value="VYU30205.1"/>
    <property type="molecule type" value="Genomic_DNA"/>
</dbReference>